<keyword evidence="3" id="KW-1185">Reference proteome</keyword>
<evidence type="ECO:0000313" key="3">
    <source>
        <dbReference type="Proteomes" id="UP000010411"/>
    </source>
</evidence>
<proteinExistence type="predicted"/>
<dbReference type="PATRIC" id="fig|698759.3.peg.6997"/>
<dbReference type="PANTHER" id="PTHR43649">
    <property type="entry name" value="ARABINOSE-BINDING PROTEIN-RELATED"/>
    <property type="match status" value="1"/>
</dbReference>
<dbReference type="SUPFAM" id="SSF53850">
    <property type="entry name" value="Periplasmic binding protein-like II"/>
    <property type="match status" value="1"/>
</dbReference>
<protein>
    <submittedName>
        <fullName evidence="2">ABC transporter, substrate-binding protein</fullName>
    </submittedName>
</protein>
<dbReference type="EMBL" id="AEJC01000528">
    <property type="protein sequence ID" value="EKX62299.1"/>
    <property type="molecule type" value="Genomic_DNA"/>
</dbReference>
<reference evidence="2 3" key="1">
    <citation type="submission" date="2012-11" db="EMBL/GenBank/DDBJ databases">
        <authorList>
            <person name="Huguet-Tapia J.C."/>
            <person name="Durkin A.S."/>
            <person name="Pettis G.S."/>
            <person name="Badger J.H."/>
        </authorList>
    </citation>
    <scope>NUCLEOTIDE SEQUENCE [LARGE SCALE GENOMIC DNA]</scope>
    <source>
        <strain evidence="2 3">91-03</strain>
    </source>
</reference>
<organism evidence="2 3">
    <name type="scientific">Streptomyces ipomoeae 91-03</name>
    <dbReference type="NCBI Taxonomy" id="698759"/>
    <lineage>
        <taxon>Bacteria</taxon>
        <taxon>Bacillati</taxon>
        <taxon>Actinomycetota</taxon>
        <taxon>Actinomycetes</taxon>
        <taxon>Kitasatosporales</taxon>
        <taxon>Streptomycetaceae</taxon>
        <taxon>Streptomyces</taxon>
    </lineage>
</organism>
<dbReference type="Gene3D" id="3.40.190.10">
    <property type="entry name" value="Periplasmic binding protein-like II"/>
    <property type="match status" value="2"/>
</dbReference>
<evidence type="ECO:0000313" key="2">
    <source>
        <dbReference type="EMBL" id="EKX62299.1"/>
    </source>
</evidence>
<feature type="chain" id="PRO_5003951719" evidence="1">
    <location>
        <begin position="41"/>
        <end position="433"/>
    </location>
</feature>
<name>L1KP38_9ACTN</name>
<dbReference type="InterPro" id="IPR050490">
    <property type="entry name" value="Bact_solute-bd_prot1"/>
</dbReference>
<dbReference type="AlphaFoldDB" id="L1KP38"/>
<keyword evidence="1" id="KW-0732">Signal</keyword>
<gene>
    <name evidence="2" type="ORF">STRIP9103_09195</name>
</gene>
<dbReference type="Pfam" id="PF01547">
    <property type="entry name" value="SBP_bac_1"/>
    <property type="match status" value="1"/>
</dbReference>
<comment type="caution">
    <text evidence="2">The sequence shown here is derived from an EMBL/GenBank/DDBJ whole genome shotgun (WGS) entry which is preliminary data.</text>
</comment>
<feature type="signal peptide" evidence="1">
    <location>
        <begin position="1"/>
        <end position="40"/>
    </location>
</feature>
<dbReference type="PROSITE" id="PS51257">
    <property type="entry name" value="PROKAR_LIPOPROTEIN"/>
    <property type="match status" value="1"/>
</dbReference>
<sequence>MNVRRLLLKGDTMRTRTTTALIATATAAALLAACSGGTKAASGDGDSRTLTLASIDQGSIQDVVKAFEKANPGVKVRYTTSGADQYQQQIRIQLSSGTAPDVMSVWPGDGNPGATYVLAKPGYLRDLSDRPWAAKMPEAIRSVAQYEGKTYTAVFGQNGIGAVYNQQALDKAGLTPPDTWTDLLAFCRAAKAKGTPAFALGNQDNWVTQLVQYALVATTVYGPDRDFDKKMQAGQATFAQSPWKTALDKYLTMEKTGCFQKNPLGTNYEAGQQLAASGKTLGIIQGNWVIALLKQKNPEGTFTLKALPATDDPSETIVPAAAGAGYGVNAKAKNEKLALKFVDFVMSPEGMNLFVEKQGGLPSLPGTGYDVDPSLTELSKFINANRTVPFMDQRWPNPKVQQTMLSGLQEIFSGQSTPEKLLEEMDADYKAGS</sequence>
<accession>L1KP38</accession>
<dbReference type="InterPro" id="IPR006059">
    <property type="entry name" value="SBP"/>
</dbReference>
<dbReference type="Proteomes" id="UP000010411">
    <property type="component" value="Unassembled WGS sequence"/>
</dbReference>
<evidence type="ECO:0000256" key="1">
    <source>
        <dbReference type="SAM" id="SignalP"/>
    </source>
</evidence>